<dbReference type="GO" id="GO:0003723">
    <property type="term" value="F:RNA binding"/>
    <property type="evidence" value="ECO:0007669"/>
    <property type="project" value="InterPro"/>
</dbReference>
<name>A0AA36J935_9DINO</name>
<dbReference type="InterPro" id="IPR001537">
    <property type="entry name" value="SpoU_MeTrfase"/>
</dbReference>
<keyword evidence="3" id="KW-0808">Transferase</keyword>
<keyword evidence="2" id="KW-0489">Methyltransferase</keyword>
<dbReference type="Gene3D" id="3.40.1280.10">
    <property type="match status" value="1"/>
</dbReference>
<keyword evidence="5" id="KW-0175">Coiled coil</keyword>
<feature type="region of interest" description="Disordered" evidence="6">
    <location>
        <begin position="305"/>
        <end position="397"/>
    </location>
</feature>
<evidence type="ECO:0000313" key="9">
    <source>
        <dbReference type="Proteomes" id="UP001178507"/>
    </source>
</evidence>
<keyword evidence="9" id="KW-1185">Reference proteome</keyword>
<evidence type="ECO:0000256" key="3">
    <source>
        <dbReference type="ARBA" id="ARBA00022679"/>
    </source>
</evidence>
<organism evidence="8 9">
    <name type="scientific">Effrenium voratum</name>
    <dbReference type="NCBI Taxonomy" id="2562239"/>
    <lineage>
        <taxon>Eukaryota</taxon>
        <taxon>Sar</taxon>
        <taxon>Alveolata</taxon>
        <taxon>Dinophyceae</taxon>
        <taxon>Suessiales</taxon>
        <taxon>Symbiodiniaceae</taxon>
        <taxon>Effrenium</taxon>
    </lineage>
</organism>
<protein>
    <recommendedName>
        <fullName evidence="7">tRNA/rRNA methyltransferase SpoU type domain-containing protein</fullName>
    </recommendedName>
</protein>
<evidence type="ECO:0000256" key="4">
    <source>
        <dbReference type="ARBA" id="ARBA00022691"/>
    </source>
</evidence>
<accession>A0AA36J935</accession>
<dbReference type="SUPFAM" id="SSF75217">
    <property type="entry name" value="alpha/beta knot"/>
    <property type="match status" value="1"/>
</dbReference>
<dbReference type="PANTHER" id="PTHR42786">
    <property type="entry name" value="TRNA/RRNA METHYLTRANSFERASE"/>
    <property type="match status" value="1"/>
</dbReference>
<reference evidence="8" key="1">
    <citation type="submission" date="2023-08" db="EMBL/GenBank/DDBJ databases">
        <authorList>
            <person name="Chen Y."/>
            <person name="Shah S."/>
            <person name="Dougan E. K."/>
            <person name="Thang M."/>
            <person name="Chan C."/>
        </authorList>
    </citation>
    <scope>NUCLEOTIDE SEQUENCE</scope>
</reference>
<evidence type="ECO:0000256" key="2">
    <source>
        <dbReference type="ARBA" id="ARBA00022603"/>
    </source>
</evidence>
<dbReference type="GO" id="GO:0008173">
    <property type="term" value="F:RNA methyltransferase activity"/>
    <property type="evidence" value="ECO:0007669"/>
    <property type="project" value="InterPro"/>
</dbReference>
<dbReference type="GO" id="GO:0002128">
    <property type="term" value="P:tRNA nucleoside ribose methylation"/>
    <property type="evidence" value="ECO:0007669"/>
    <property type="project" value="TreeGrafter"/>
</dbReference>
<dbReference type="AlphaFoldDB" id="A0AA36J935"/>
<feature type="coiled-coil region" evidence="5">
    <location>
        <begin position="275"/>
        <end position="302"/>
    </location>
</feature>
<comment type="caution">
    <text evidence="8">The sequence shown here is derived from an EMBL/GenBank/DDBJ whole genome shotgun (WGS) entry which is preliminary data.</text>
</comment>
<evidence type="ECO:0000313" key="8">
    <source>
        <dbReference type="EMBL" id="CAJ1401868.1"/>
    </source>
</evidence>
<dbReference type="InterPro" id="IPR004384">
    <property type="entry name" value="RNA_MeTrfase_TrmJ/LasT"/>
</dbReference>
<evidence type="ECO:0000256" key="1">
    <source>
        <dbReference type="ARBA" id="ARBA00007228"/>
    </source>
</evidence>
<dbReference type="Pfam" id="PF00588">
    <property type="entry name" value="SpoU_methylase"/>
    <property type="match status" value="1"/>
</dbReference>
<dbReference type="Proteomes" id="UP001178507">
    <property type="component" value="Unassembled WGS sequence"/>
</dbReference>
<feature type="domain" description="tRNA/rRNA methyltransferase SpoU type" evidence="7">
    <location>
        <begin position="125"/>
        <end position="174"/>
    </location>
</feature>
<comment type="similarity">
    <text evidence="1">Belongs to the class IV-like SAM-binding methyltransferase superfamily. RNA methyltransferase TrmH family.</text>
</comment>
<gene>
    <name evidence="8" type="ORF">EVOR1521_LOCUS24913</name>
</gene>
<dbReference type="GO" id="GO:0005829">
    <property type="term" value="C:cytosol"/>
    <property type="evidence" value="ECO:0007669"/>
    <property type="project" value="TreeGrafter"/>
</dbReference>
<dbReference type="EMBL" id="CAUJNA010003432">
    <property type="protein sequence ID" value="CAJ1401868.1"/>
    <property type="molecule type" value="Genomic_DNA"/>
</dbReference>
<evidence type="ECO:0000256" key="5">
    <source>
        <dbReference type="SAM" id="Coils"/>
    </source>
</evidence>
<proteinExistence type="inferred from homology"/>
<evidence type="ECO:0000256" key="6">
    <source>
        <dbReference type="SAM" id="MobiDB-lite"/>
    </source>
</evidence>
<keyword evidence="4" id="KW-0949">S-adenosyl-L-methionine</keyword>
<dbReference type="InterPro" id="IPR029026">
    <property type="entry name" value="tRNA_m1G_MTases_N"/>
</dbReference>
<evidence type="ECO:0000259" key="7">
    <source>
        <dbReference type="Pfam" id="PF00588"/>
    </source>
</evidence>
<dbReference type="InterPro" id="IPR029028">
    <property type="entry name" value="Alpha/beta_knot_MTases"/>
</dbReference>
<sequence length="560" mass="60272">MVARACANFGVAELVVVHGAKLQAAIGRAGRSQEKAQQLGLQQEAAEVESCALDLSAWKGCERLATQEGAVVLQSAKLFGTLKAALAGTGRSVAFSGRQGHNFREPTLSLRHLAQSNAVQSRALNGGRDSLALVFGSEDVGLSTEAVLVCTDVCRLQTSDCPSLNLSHAVAVVLSRIFEEVLEREACARGDSAGFVVGEEASVSSVPPAWTADWSELCRQRLEAQGYPTQAELWHGRGRRKCLFTYRLFRVVADCGRALQRASASESEVVSWRKLVEALSSRQDLEVALAEAKAKAELQEHVTGSPGSCRWLELPDGRRDSVSSTGSSTRHGKPTARGQPSAKVVESARERPRIARPVPRKSAASPSKRPFAADVAKEALSPRTPRTMGSSSCASPRKSASTCVEHMLPVAGTGDTGGEQSGISAEQSQGFEPAASKEGEGLDAAQLKAQMEVLQQNYDAMKAEFTSQKVLLARRSAKLREKAKELHSRDLQLSSLRHEIQIKDALLKCLKDEERKQFRTADHELEVLLEQAMSPLSAILTSEQMALARPRASEVPSSMA</sequence>
<dbReference type="PANTHER" id="PTHR42786:SF2">
    <property type="entry name" value="TRNA (CYTIDINE_URIDINE-2'-O-)-METHYLTRANSFERASE TRMJ"/>
    <property type="match status" value="1"/>
</dbReference>